<dbReference type="InterPro" id="IPR033739">
    <property type="entry name" value="M10A_MMP"/>
</dbReference>
<dbReference type="SUPFAM" id="SSF47090">
    <property type="entry name" value="PGBD-like"/>
    <property type="match status" value="1"/>
</dbReference>
<evidence type="ECO:0000256" key="5">
    <source>
        <dbReference type="ARBA" id="ARBA00022833"/>
    </source>
</evidence>
<dbReference type="Pfam" id="PF01471">
    <property type="entry name" value="PG_binding_1"/>
    <property type="match status" value="1"/>
</dbReference>
<dbReference type="GO" id="GO:0030198">
    <property type="term" value="P:extracellular matrix organization"/>
    <property type="evidence" value="ECO:0007669"/>
    <property type="project" value="TreeGrafter"/>
</dbReference>
<evidence type="ECO:0000256" key="10">
    <source>
        <dbReference type="PROSITE-ProRule" id="PRU01011"/>
    </source>
</evidence>
<feature type="binding site" evidence="8">
    <location>
        <position position="249"/>
    </location>
    <ligand>
        <name>Zn(2+)</name>
        <dbReference type="ChEBI" id="CHEBI:29105"/>
        <label>1</label>
    </ligand>
</feature>
<evidence type="ECO:0000256" key="2">
    <source>
        <dbReference type="ARBA" id="ARBA00022670"/>
    </source>
</evidence>
<protein>
    <recommendedName>
        <fullName evidence="13">Peptidase metallopeptidase domain-containing protein</fullName>
    </recommendedName>
</protein>
<dbReference type="Pfam" id="PF00413">
    <property type="entry name" value="Peptidase_M10"/>
    <property type="match status" value="1"/>
</dbReference>
<feature type="chain" id="PRO_5042852367" description="Peptidase metallopeptidase domain-containing protein" evidence="12">
    <location>
        <begin position="28"/>
        <end position="613"/>
    </location>
</feature>
<gene>
    <name evidence="14" type="ORF">V1264_022073</name>
</gene>
<keyword evidence="4" id="KW-0378">Hydrolase</keyword>
<sequence>MIYGTMCVRWLVMAAVVTLACSLPASARRSNSKLRTVQKKHKYRRLRIKPGEPLQHELVKNPGRISDDTLAKGFLSQYGYFRQGGVPLNLQLAQPGGADYRPERDADSEAIRMFQRYFGLKQTGQLDQATLKLMKKPRCGVADIPEEVGEDAPSDIRLDSQSPSAFRLLDSKWDHTRLSWKLEIPTNQLHRSVQRDAIRDAFNIWRQVAPLEFREETRRQEKVDINILFGGRQHGDTYPFDGPGVVLAHAFGPGDYDLAGDMHIDNDETWGLGQQGEDREATDLLMVATHELGHSLGLAHSLDPGAIMYPYYTGANQLGQDDIKAIQSLYGARIGQPRTTQRPVVTRRPATRSPVTRSPYTTRHPYTKSAASTEPPQTTPTSGCDVQFDVVIKDDHSNRDIYTGIQGDQLYRFRHSGVLPGFPATLHSVYPGAPLNADSVFTVPEKSATYFVKGNQVWRYKGSELDTDYPKRLERSHFPETIRFVLPLVDTSGHRRIFVFGTTFWLEYNFDTLPSYRPTLHVIPQYWPAVTRDVSYGVEGHEGYIYLISPNSHVVLDKFRQTLHGGKREGHPQWMQPACRLAQTSSGTFSFPSLWPTLFASTMAALFLIHRKC</sequence>
<dbReference type="PANTHER" id="PTHR10201">
    <property type="entry name" value="MATRIX METALLOPROTEINASE"/>
    <property type="match status" value="1"/>
</dbReference>
<dbReference type="GO" id="GO:0008270">
    <property type="term" value="F:zinc ion binding"/>
    <property type="evidence" value="ECO:0007669"/>
    <property type="project" value="InterPro"/>
</dbReference>
<dbReference type="InterPro" id="IPR024079">
    <property type="entry name" value="MetalloPept_cat_dom_sf"/>
</dbReference>
<dbReference type="EMBL" id="JBAMIC010004070">
    <property type="protein sequence ID" value="KAK7088113.1"/>
    <property type="molecule type" value="Genomic_DNA"/>
</dbReference>
<evidence type="ECO:0000256" key="7">
    <source>
        <dbReference type="PIRSR" id="PIRSR621190-1"/>
    </source>
</evidence>
<feature type="binding site" evidence="8">
    <location>
        <position position="294"/>
    </location>
    <ligand>
        <name>Zn(2+)</name>
        <dbReference type="ChEBI" id="CHEBI:29105"/>
        <label>2</label>
        <note>catalytic</note>
    </ligand>
</feature>
<feature type="region of interest" description="Disordered" evidence="11">
    <location>
        <begin position="337"/>
        <end position="384"/>
    </location>
</feature>
<dbReference type="InterPro" id="IPR036365">
    <property type="entry name" value="PGBD-like_sf"/>
</dbReference>
<dbReference type="Gene3D" id="3.40.390.10">
    <property type="entry name" value="Collagenase (Catalytic Domain)"/>
    <property type="match status" value="1"/>
</dbReference>
<evidence type="ECO:0000256" key="4">
    <source>
        <dbReference type="ARBA" id="ARBA00022801"/>
    </source>
</evidence>
<dbReference type="GO" id="GO:0030574">
    <property type="term" value="P:collagen catabolic process"/>
    <property type="evidence" value="ECO:0007669"/>
    <property type="project" value="TreeGrafter"/>
</dbReference>
<feature type="compositionally biased region" description="Low complexity" evidence="11">
    <location>
        <begin position="337"/>
        <end position="359"/>
    </location>
</feature>
<keyword evidence="12" id="KW-0732">Signal</keyword>
<comment type="similarity">
    <text evidence="1">Belongs to the peptidase M10A family.</text>
</comment>
<reference evidence="14 15" key="1">
    <citation type="submission" date="2024-02" db="EMBL/GenBank/DDBJ databases">
        <title>Chromosome-scale genome assembly of the rough periwinkle Littorina saxatilis.</title>
        <authorList>
            <person name="De Jode A."/>
            <person name="Faria R."/>
            <person name="Formenti G."/>
            <person name="Sims Y."/>
            <person name="Smith T.P."/>
            <person name="Tracey A."/>
            <person name="Wood J.M.D."/>
            <person name="Zagrodzka Z.B."/>
            <person name="Johannesson K."/>
            <person name="Butlin R.K."/>
            <person name="Leder E.H."/>
        </authorList>
    </citation>
    <scope>NUCLEOTIDE SEQUENCE [LARGE SCALE GENOMIC DNA]</scope>
    <source>
        <strain evidence="14">Snail1</strain>
        <tissue evidence="14">Muscle</tissue>
    </source>
</reference>
<feature type="compositionally biased region" description="Polar residues" evidence="11">
    <location>
        <begin position="369"/>
        <end position="384"/>
    </location>
</feature>
<dbReference type="InterPro" id="IPR021190">
    <property type="entry name" value="Pept_M10A"/>
</dbReference>
<dbReference type="PRINTS" id="PR00138">
    <property type="entry name" value="MATRIXIN"/>
</dbReference>
<dbReference type="PROSITE" id="PS51642">
    <property type="entry name" value="HEMOPEXIN_2"/>
    <property type="match status" value="1"/>
</dbReference>
<dbReference type="InterPro" id="IPR006026">
    <property type="entry name" value="Peptidase_Metallo"/>
</dbReference>
<feature type="binding site" evidence="8">
    <location>
        <position position="263"/>
    </location>
    <ligand>
        <name>Zn(2+)</name>
        <dbReference type="ChEBI" id="CHEBI:29105"/>
        <label>1</label>
    </ligand>
</feature>
<evidence type="ECO:0000313" key="14">
    <source>
        <dbReference type="EMBL" id="KAK7088113.1"/>
    </source>
</evidence>
<dbReference type="GO" id="GO:0004222">
    <property type="term" value="F:metalloendopeptidase activity"/>
    <property type="evidence" value="ECO:0007669"/>
    <property type="project" value="InterPro"/>
</dbReference>
<dbReference type="Pfam" id="PF00045">
    <property type="entry name" value="Hemopexin"/>
    <property type="match status" value="1"/>
</dbReference>
<dbReference type="SMART" id="SM00235">
    <property type="entry name" value="ZnMc"/>
    <property type="match status" value="1"/>
</dbReference>
<evidence type="ECO:0000259" key="13">
    <source>
        <dbReference type="SMART" id="SM00235"/>
    </source>
</evidence>
<feature type="binding site" evidence="8">
    <location>
        <position position="261"/>
    </location>
    <ligand>
        <name>Ca(2+)</name>
        <dbReference type="ChEBI" id="CHEBI:29108"/>
        <label>2</label>
    </ligand>
</feature>
<feature type="active site" evidence="7">
    <location>
        <position position="291"/>
    </location>
</feature>
<dbReference type="CDD" id="cd04278">
    <property type="entry name" value="ZnMc_MMP"/>
    <property type="match status" value="1"/>
</dbReference>
<feature type="binding site" evidence="8">
    <location>
        <position position="300"/>
    </location>
    <ligand>
        <name>Zn(2+)</name>
        <dbReference type="ChEBI" id="CHEBI:29105"/>
        <label>2</label>
        <note>catalytic</note>
    </ligand>
</feature>
<evidence type="ECO:0000256" key="8">
    <source>
        <dbReference type="PIRSR" id="PIRSR621190-2"/>
    </source>
</evidence>
<evidence type="ECO:0000313" key="15">
    <source>
        <dbReference type="Proteomes" id="UP001374579"/>
    </source>
</evidence>
<dbReference type="SUPFAM" id="SSF50923">
    <property type="entry name" value="Hemopexin-like domain"/>
    <property type="match status" value="1"/>
</dbReference>
<feature type="binding site" evidence="8">
    <location>
        <position position="224"/>
    </location>
    <ligand>
        <name>Ca(2+)</name>
        <dbReference type="ChEBI" id="CHEBI:29108"/>
        <label>2</label>
    </ligand>
</feature>
<dbReference type="AlphaFoldDB" id="A0AAN9FWT2"/>
<dbReference type="InterPro" id="IPR018487">
    <property type="entry name" value="Hemopexin-like_repeat"/>
</dbReference>
<keyword evidence="3 8" id="KW-0479">Metal-binding</keyword>
<dbReference type="SMART" id="SM00120">
    <property type="entry name" value="HX"/>
    <property type="match status" value="1"/>
</dbReference>
<dbReference type="SUPFAM" id="SSF55486">
    <property type="entry name" value="Metalloproteases ('zincins'), catalytic domain"/>
    <property type="match status" value="1"/>
</dbReference>
<evidence type="ECO:0000256" key="1">
    <source>
        <dbReference type="ARBA" id="ARBA00010370"/>
    </source>
</evidence>
<keyword evidence="15" id="KW-1185">Reference proteome</keyword>
<evidence type="ECO:0000256" key="12">
    <source>
        <dbReference type="SAM" id="SignalP"/>
    </source>
</evidence>
<dbReference type="FunFam" id="3.40.390.10:FF:000091">
    <property type="entry name" value="Matrix metalloproteinase-16-like Protein"/>
    <property type="match status" value="1"/>
</dbReference>
<keyword evidence="2" id="KW-0645">Protease</keyword>
<keyword evidence="8" id="KW-0106">Calcium</keyword>
<feature type="binding site" evidence="8">
    <location>
        <position position="268"/>
    </location>
    <ligand>
        <name>Ca(2+)</name>
        <dbReference type="ChEBI" id="CHEBI:29108"/>
        <label>1</label>
    </ligand>
</feature>
<dbReference type="GO" id="GO:0006508">
    <property type="term" value="P:proteolysis"/>
    <property type="evidence" value="ECO:0007669"/>
    <property type="project" value="UniProtKB-KW"/>
</dbReference>
<accession>A0AAN9FWT2</accession>
<feature type="binding site" evidence="8">
    <location>
        <position position="241"/>
    </location>
    <ligand>
        <name>Ca(2+)</name>
        <dbReference type="ChEBI" id="CHEBI:29108"/>
        <label>3</label>
    </ligand>
</feature>
<comment type="cofactor">
    <cofactor evidence="8">
        <name>Zn(2+)</name>
        <dbReference type="ChEBI" id="CHEBI:29105"/>
    </cofactor>
    <text evidence="8">Binds 2 Zn(2+) ions per subunit.</text>
</comment>
<feature type="signal peptide" evidence="12">
    <location>
        <begin position="1"/>
        <end position="27"/>
    </location>
</feature>
<feature type="binding site" evidence="8">
    <location>
        <position position="242"/>
    </location>
    <ligand>
        <name>Ca(2+)</name>
        <dbReference type="ChEBI" id="CHEBI:29108"/>
        <label>3</label>
    </ligand>
</feature>
<evidence type="ECO:0000256" key="9">
    <source>
        <dbReference type="PIRSR" id="PIRSR621190-4"/>
    </source>
</evidence>
<proteinExistence type="inferred from homology"/>
<comment type="caution">
    <text evidence="14">The sequence shown here is derived from an EMBL/GenBank/DDBJ whole genome shotgun (WGS) entry which is preliminary data.</text>
</comment>
<comment type="cofactor">
    <cofactor evidence="8">
        <name>Ca(2+)</name>
        <dbReference type="ChEBI" id="CHEBI:29108"/>
    </cofactor>
    <text evidence="8">Can bind about 5 Ca(2+) ions per subunit.</text>
</comment>
<feature type="binding site" evidence="8">
    <location>
        <position position="234"/>
    </location>
    <ligand>
        <name>Zn(2+)</name>
        <dbReference type="ChEBI" id="CHEBI:29105"/>
        <label>1</label>
    </ligand>
</feature>
<evidence type="ECO:0000256" key="6">
    <source>
        <dbReference type="ARBA" id="ARBA00023049"/>
    </source>
</evidence>
<dbReference type="InterPro" id="IPR001818">
    <property type="entry name" value="Pept_M10_metallopeptidase"/>
</dbReference>
<feature type="modified residue" description="Phosphotyrosine; by PKDCC" evidence="9">
    <location>
        <position position="469"/>
    </location>
</feature>
<feature type="binding site" evidence="8">
    <location>
        <position position="308"/>
    </location>
    <ligand>
        <name>Zn(2+)</name>
        <dbReference type="ChEBI" id="CHEBI:29105"/>
        <label>2</label>
        <note>catalytic</note>
    </ligand>
</feature>
<feature type="binding site" evidence="8">
    <location>
        <position position="389"/>
    </location>
    <ligand>
        <name>Ca(2+)</name>
        <dbReference type="ChEBI" id="CHEBI:29108"/>
        <label>4</label>
    </ligand>
</feature>
<dbReference type="InterPro" id="IPR002477">
    <property type="entry name" value="Peptidoglycan-bd-like"/>
</dbReference>
<dbReference type="PANTHER" id="PTHR10201:SF323">
    <property type="entry name" value="MATRIX METALLOPROTEINASE-21"/>
    <property type="match status" value="1"/>
</dbReference>
<keyword evidence="6" id="KW-0482">Metalloprotease</keyword>
<dbReference type="InterPro" id="IPR036375">
    <property type="entry name" value="Hemopexin-like_dom_sf"/>
</dbReference>
<feature type="binding site" evidence="8">
    <location>
        <position position="265"/>
    </location>
    <ligand>
        <name>Ca(2+)</name>
        <dbReference type="ChEBI" id="CHEBI:29108"/>
        <label>3</label>
    </ligand>
</feature>
<evidence type="ECO:0000256" key="3">
    <source>
        <dbReference type="ARBA" id="ARBA00022723"/>
    </source>
</evidence>
<dbReference type="Gene3D" id="2.110.10.10">
    <property type="entry name" value="Hemopexin-like domain"/>
    <property type="match status" value="1"/>
</dbReference>
<feature type="binding site" evidence="8">
    <location>
        <position position="236"/>
    </location>
    <ligand>
        <name>Zn(2+)</name>
        <dbReference type="ChEBI" id="CHEBI:29105"/>
        <label>1</label>
    </ligand>
</feature>
<feature type="binding site" evidence="8">
    <location>
        <position position="438"/>
    </location>
    <ligand>
        <name>Ca(2+)</name>
        <dbReference type="ChEBI" id="CHEBI:29108"/>
        <label>4</label>
    </ligand>
</feature>
<evidence type="ECO:0000256" key="11">
    <source>
        <dbReference type="SAM" id="MobiDB-lite"/>
    </source>
</evidence>
<dbReference type="Proteomes" id="UP001374579">
    <property type="component" value="Unassembled WGS sequence"/>
</dbReference>
<feature type="binding site" description="in inhibited form" evidence="8">
    <location>
        <position position="139"/>
    </location>
    <ligand>
        <name>Zn(2+)</name>
        <dbReference type="ChEBI" id="CHEBI:29105"/>
        <label>2</label>
        <note>catalytic</note>
    </ligand>
</feature>
<name>A0AAN9FWT2_9CAEN</name>
<keyword evidence="5 8" id="KW-0862">Zinc</keyword>
<organism evidence="14 15">
    <name type="scientific">Littorina saxatilis</name>
    <dbReference type="NCBI Taxonomy" id="31220"/>
    <lineage>
        <taxon>Eukaryota</taxon>
        <taxon>Metazoa</taxon>
        <taxon>Spiralia</taxon>
        <taxon>Lophotrochozoa</taxon>
        <taxon>Mollusca</taxon>
        <taxon>Gastropoda</taxon>
        <taxon>Caenogastropoda</taxon>
        <taxon>Littorinimorpha</taxon>
        <taxon>Littorinoidea</taxon>
        <taxon>Littorinidae</taxon>
        <taxon>Littorina</taxon>
    </lineage>
</organism>
<dbReference type="GO" id="GO:0031012">
    <property type="term" value="C:extracellular matrix"/>
    <property type="evidence" value="ECO:0007669"/>
    <property type="project" value="InterPro"/>
</dbReference>
<feature type="repeat" description="Hemopexin" evidence="10">
    <location>
        <begin position="434"/>
        <end position="480"/>
    </location>
</feature>
<feature type="binding site" evidence="8">
    <location>
        <position position="290"/>
    </location>
    <ligand>
        <name>Zn(2+)</name>
        <dbReference type="ChEBI" id="CHEBI:29105"/>
        <label>2</label>
        <note>catalytic</note>
    </ligand>
</feature>
<feature type="binding site" evidence="8">
    <location>
        <position position="268"/>
    </location>
    <ligand>
        <name>Ca(2+)</name>
        <dbReference type="ChEBI" id="CHEBI:29108"/>
        <label>3</label>
    </ligand>
</feature>
<feature type="domain" description="Peptidase metallopeptidase" evidence="13">
    <location>
        <begin position="169"/>
        <end position="332"/>
    </location>
</feature>